<evidence type="ECO:0000313" key="2">
    <source>
        <dbReference type="Proteomes" id="UP000284657"/>
    </source>
</evidence>
<dbReference type="EMBL" id="MBAD02000914">
    <property type="protein sequence ID" value="RLN61242.1"/>
    <property type="molecule type" value="Genomic_DNA"/>
</dbReference>
<dbReference type="AlphaFoldDB" id="A0A3R7HLR2"/>
<proteinExistence type="predicted"/>
<evidence type="ECO:0000313" key="1">
    <source>
        <dbReference type="EMBL" id="RLN61242.1"/>
    </source>
</evidence>
<dbReference type="Proteomes" id="UP000284657">
    <property type="component" value="Unassembled WGS sequence"/>
</dbReference>
<name>A0A3R7HLR2_9STRA</name>
<comment type="caution">
    <text evidence="1">The sequence shown here is derived from an EMBL/GenBank/DDBJ whole genome shotgun (WGS) entry which is preliminary data.</text>
</comment>
<reference evidence="1 2" key="1">
    <citation type="submission" date="2018-07" db="EMBL/GenBank/DDBJ databases">
        <title>Genome sequencing of oomycete isolates from Chile give support for New Zealand origin for Phytophthora kernoviae and make available the first Nothophytophthora sp. genome.</title>
        <authorList>
            <person name="Studholme D.J."/>
            <person name="Sanfuentes E."/>
            <person name="Panda P."/>
            <person name="Hill R."/>
            <person name="Sambles C."/>
            <person name="Grant M."/>
            <person name="Williams N.M."/>
            <person name="Mcdougal R.L."/>
        </authorList>
    </citation>
    <scope>NUCLEOTIDE SEQUENCE [LARGE SCALE GENOMIC DNA]</scope>
    <source>
        <strain evidence="1">Chile7</strain>
    </source>
</reference>
<gene>
    <name evidence="1" type="ORF">BBJ29_001602</name>
</gene>
<organism evidence="1 2">
    <name type="scientific">Phytophthora kernoviae</name>
    <dbReference type="NCBI Taxonomy" id="325452"/>
    <lineage>
        <taxon>Eukaryota</taxon>
        <taxon>Sar</taxon>
        <taxon>Stramenopiles</taxon>
        <taxon>Oomycota</taxon>
        <taxon>Peronosporomycetes</taxon>
        <taxon>Peronosporales</taxon>
        <taxon>Peronosporaceae</taxon>
        <taxon>Phytophthora</taxon>
    </lineage>
</organism>
<sequence>MTLSISTEMPHEAVLRAGINGILEDTADDEDEMMSVREICNETLAKMDRVTVTSRAAAIHCDGAMDKEGAEEGSDMVYGKASTSSLMYLISIAGV</sequence>
<accession>A0A3R7HLR2</accession>
<protein>
    <submittedName>
        <fullName evidence="1">Uncharacterized protein</fullName>
    </submittedName>
</protein>